<dbReference type="GO" id="GO:0042254">
    <property type="term" value="P:ribosome biogenesis"/>
    <property type="evidence" value="ECO:0007669"/>
    <property type="project" value="TreeGrafter"/>
</dbReference>
<feature type="domain" description="Nucleolar 27S pre-rRNA processing Urb2/Npa2 C-terminal" evidence="2">
    <location>
        <begin position="1191"/>
        <end position="1420"/>
    </location>
</feature>
<dbReference type="InterPro" id="IPR018849">
    <property type="entry name" value="Urb2/Npa2_C"/>
</dbReference>
<protein>
    <recommendedName>
        <fullName evidence="2">Nucleolar 27S pre-rRNA processing Urb2/Npa2 C-terminal domain-containing protein</fullName>
    </recommendedName>
</protein>
<reference evidence="3" key="1">
    <citation type="submission" date="2018-04" db="EMBL/GenBank/DDBJ databases">
        <title>Whole genome sequencing of Hypsizygus marmoreus.</title>
        <authorList>
            <person name="Choi I.-G."/>
            <person name="Min B."/>
            <person name="Kim J.-G."/>
            <person name="Kim S."/>
            <person name="Oh Y.-L."/>
            <person name="Kong W.-S."/>
            <person name="Park H."/>
            <person name="Jeong J."/>
            <person name="Song E.-S."/>
        </authorList>
    </citation>
    <scope>NUCLEOTIDE SEQUENCE [LARGE SCALE GENOMIC DNA]</scope>
    <source>
        <strain evidence="3">51987-8</strain>
    </source>
</reference>
<proteinExistence type="predicted"/>
<evidence type="ECO:0000259" key="2">
    <source>
        <dbReference type="Pfam" id="PF10441"/>
    </source>
</evidence>
<feature type="region of interest" description="Disordered" evidence="1">
    <location>
        <begin position="516"/>
        <end position="537"/>
    </location>
</feature>
<dbReference type="GO" id="GO:0005730">
    <property type="term" value="C:nucleolus"/>
    <property type="evidence" value="ECO:0007669"/>
    <property type="project" value="TreeGrafter"/>
</dbReference>
<evidence type="ECO:0000256" key="1">
    <source>
        <dbReference type="SAM" id="MobiDB-lite"/>
    </source>
</evidence>
<dbReference type="InParanoid" id="A0A369KCX2"/>
<name>A0A369KCX2_HYPMA</name>
<evidence type="ECO:0000313" key="4">
    <source>
        <dbReference type="Proteomes" id="UP000076154"/>
    </source>
</evidence>
<gene>
    <name evidence="3" type="ORF">Hypma_015277</name>
</gene>
<accession>A0A369KCX2</accession>
<dbReference type="SUPFAM" id="SSF48371">
    <property type="entry name" value="ARM repeat"/>
    <property type="match status" value="1"/>
</dbReference>
<dbReference type="PANTHER" id="PTHR15682:SF2">
    <property type="entry name" value="UNHEALTHY RIBOSOME BIOGENESIS PROTEIN 2 HOMOLOG"/>
    <property type="match status" value="1"/>
</dbReference>
<organism evidence="3 4">
    <name type="scientific">Hypsizygus marmoreus</name>
    <name type="common">White beech mushroom</name>
    <name type="synonym">Agaricus marmoreus</name>
    <dbReference type="NCBI Taxonomy" id="39966"/>
    <lineage>
        <taxon>Eukaryota</taxon>
        <taxon>Fungi</taxon>
        <taxon>Dikarya</taxon>
        <taxon>Basidiomycota</taxon>
        <taxon>Agaricomycotina</taxon>
        <taxon>Agaricomycetes</taxon>
        <taxon>Agaricomycetidae</taxon>
        <taxon>Agaricales</taxon>
        <taxon>Tricholomatineae</taxon>
        <taxon>Lyophyllaceae</taxon>
        <taxon>Hypsizygus</taxon>
    </lineage>
</organism>
<dbReference type="OrthoDB" id="160374at2759"/>
<dbReference type="PANTHER" id="PTHR15682">
    <property type="entry name" value="UNHEALTHY RIBOSOME BIOGENESIS PROTEIN 2 HOMOLOG"/>
    <property type="match status" value="1"/>
</dbReference>
<dbReference type="Proteomes" id="UP000076154">
    <property type="component" value="Unassembled WGS sequence"/>
</dbReference>
<dbReference type="Pfam" id="PF10441">
    <property type="entry name" value="Urb2"/>
    <property type="match status" value="1"/>
</dbReference>
<keyword evidence="4" id="KW-1185">Reference proteome</keyword>
<dbReference type="STRING" id="39966.A0A369KCX2"/>
<dbReference type="InterPro" id="IPR016024">
    <property type="entry name" value="ARM-type_fold"/>
</dbReference>
<comment type="caution">
    <text evidence="3">The sequence shown here is derived from an EMBL/GenBank/DDBJ whole genome shotgun (WGS) entry which is preliminary data.</text>
</comment>
<evidence type="ECO:0000313" key="3">
    <source>
        <dbReference type="EMBL" id="RDB29584.1"/>
    </source>
</evidence>
<dbReference type="InterPro" id="IPR052609">
    <property type="entry name" value="Ribosome_Biogenesis_Reg"/>
</dbReference>
<dbReference type="EMBL" id="LUEZ02000010">
    <property type="protein sequence ID" value="RDB29584.1"/>
    <property type="molecule type" value="Genomic_DNA"/>
</dbReference>
<sequence length="1421" mass="158690">MASTHSSQAFVRTLKAATDPPTPDGPPKIEIARKSWDDTSFYVPSKAEVIVDWILTKLLKEKANKPSLNPILDLRIWELLHDVISSSDTALLRTNTRPLKAWLPMLLNRIPFAPILLSLLDLVSSLDSETRHGLTGVVSSCLEDIWPLAVQKTSTETIMECFGAFVRICGLCEIDTGLARIGMIITASFRNSVSNSSNKKKIYSTFLQSHFHYWLQCVILHHPQEPLRLLLDAIYDAGAETIFNVDILRQIQDSNTEIALLEAVACAVSSHTSIVAVLPRLFSSYIEAIKKHRGALFSQGSNQLPGSATEELCSTGMQFFAVCESLLGRMEQNAHAWAARVALLSLVDQERLFHQKQPSAELALNRIVNEALAALDQSHGESDLIAHAVECLSALARIDYDLVIPALPRILPKILMTQESTPAYLTFLDLFLAYHTKTRTLNKYLASLYTAFIPQAAISTVEIHDRYHIAFSGPLFDSVHLEHLSKAIGSFLPGTQAQQTIESVFGSLNAAWGHFDDAGGKAEDDEGPRKKRRVMEDPERDSWAITFSLSAQMSATVLSSLPLHSISEATRGEVECQLSDIQKTTRRAAKKAFKKMRGKNSITTWPLSIIAAASLRLQYALDTSGLTPSSVDAKLYSSMYNSLQDDVQLPELSIEILRTLLHLAPFHDQAVTRAVLDHLLAFLEKNFTNSDSSWAGRPHGLALDKQGRRECALALMHMVVQRWLPLLESIASREQLETFIRIFISVNIPDMQESPISSGLQAQPLLLQTLHSAQFWELPNLRTVFLAYLDQAIPVLDIDTLDTSEPVICNMAASYRLLLLLPAEYLSRSSRIEFIRRALLADRFIGRLPDSFSSKYEYLTILRVSLRRAFSYIHHGDLTVQSIGETLGHLTSLDQSPPRAQENFLSATIDLVDSLFSALFKFSDRSGITTILDWVHGYEETGLETNQPETINIRLLSITRMIETLNEQFSFVTFPQEVQSGMLELHRYLWKTIYPEALILGMEGSSVQIHLLTLWCSLLTFGKWLGLTNADIPHVGKHLTIKMIQLPRPNRADTEDEIRVTTLSILFQELHYYHGESRLSHLDLILAAYLSFSGSLSLTGCQQVDGHLSKTCKDLSVSEFTHVLEVISESLENTTSQSPEVCTRLVQLSAVLMREHPQGALKPMQNFSSQLINVFAGWNWLIDGPVELRVQTLGFLVQHCAERPAVLRLLDIGNIWTLLSRFLAGSRAHDDCTTSDILHKIVAVISALVRLRRDLVVLTLPHLGCVLRQLMMSFRSVRPHLGAKQTALVTDTQPRWINPKQPIGAEEAKALGRLLEALTVKSMVRNHTSSTETQKAESLAKPLSKHSAFIIKAYIDAMNDPLCLLSSEIRKELQRGLYAVCSMVGDHNRDAMMVAALDAGGKSTMKTLWKEYEKQRYVGKG</sequence>